<dbReference type="Gene3D" id="1.10.1400.10">
    <property type="match status" value="1"/>
</dbReference>
<dbReference type="PATRIC" id="fig|1458461.3.peg.2485"/>
<feature type="binding site" evidence="6">
    <location>
        <position position="289"/>
    </location>
    <ligand>
        <name>Ca(2+)</name>
        <dbReference type="ChEBI" id="CHEBI:29108"/>
    </ligand>
</feature>
<dbReference type="PIRSF" id="PIRSF001227">
    <property type="entry name" value="Pen_acylase"/>
    <property type="match status" value="1"/>
</dbReference>
<organism evidence="7 8">
    <name type="scientific">Candidatus Phaeomarinibacter ectocarpi</name>
    <dbReference type="NCBI Taxonomy" id="1458461"/>
    <lineage>
        <taxon>Bacteria</taxon>
        <taxon>Pseudomonadati</taxon>
        <taxon>Pseudomonadota</taxon>
        <taxon>Alphaproteobacteria</taxon>
        <taxon>Hyphomicrobiales</taxon>
        <taxon>Parvibaculaceae</taxon>
        <taxon>Candidatus Phaeomarinibacter</taxon>
    </lineage>
</organism>
<dbReference type="AlphaFoldDB" id="X5MA94"/>
<keyword evidence="8" id="KW-1185">Reference proteome</keyword>
<dbReference type="HOGENOM" id="CLU_021155_0_0_5"/>
<comment type="cofactor">
    <cofactor evidence="6">
        <name>Ca(2+)</name>
        <dbReference type="ChEBI" id="CHEBI:29108"/>
    </cofactor>
    <text evidence="6">Binds 1 Ca(2+) ion per dimer.</text>
</comment>
<dbReference type="GO" id="GO:0046872">
    <property type="term" value="F:metal ion binding"/>
    <property type="evidence" value="ECO:0007669"/>
    <property type="project" value="UniProtKB-KW"/>
</dbReference>
<evidence type="ECO:0000256" key="4">
    <source>
        <dbReference type="ARBA" id="ARBA00023145"/>
    </source>
</evidence>
<feature type="binding site" evidence="6">
    <location>
        <position position="292"/>
    </location>
    <ligand>
        <name>Ca(2+)</name>
        <dbReference type="ChEBI" id="CHEBI:29108"/>
    </ligand>
</feature>
<dbReference type="GO" id="GO:0016811">
    <property type="term" value="F:hydrolase activity, acting on carbon-nitrogen (but not peptide) bonds, in linear amides"/>
    <property type="evidence" value="ECO:0007669"/>
    <property type="project" value="InterPro"/>
</dbReference>
<dbReference type="InterPro" id="IPR029055">
    <property type="entry name" value="Ntn_hydrolases_N"/>
</dbReference>
<dbReference type="RefSeq" id="WP_043948680.1">
    <property type="nucleotide sequence ID" value="NZ_HG966617.1"/>
</dbReference>
<dbReference type="Gene3D" id="1.10.439.10">
    <property type="entry name" value="Penicillin Amidohydrolase, domain 1"/>
    <property type="match status" value="1"/>
</dbReference>
<gene>
    <name evidence="7" type="ORF">BN1012_Phect2480</name>
</gene>
<evidence type="ECO:0000313" key="8">
    <source>
        <dbReference type="Proteomes" id="UP000032160"/>
    </source>
</evidence>
<dbReference type="Pfam" id="PF01804">
    <property type="entry name" value="Penicil_amidase"/>
    <property type="match status" value="1"/>
</dbReference>
<dbReference type="STRING" id="1458461.BN1012_Phect2480"/>
<keyword evidence="2" id="KW-0732">Signal</keyword>
<dbReference type="InterPro" id="IPR014395">
    <property type="entry name" value="Pen/GL7ACA/AHL_acylase"/>
</dbReference>
<keyword evidence="6" id="KW-0479">Metal-binding</keyword>
<evidence type="ECO:0000256" key="6">
    <source>
        <dbReference type="PIRSR" id="PIRSR001227-2"/>
    </source>
</evidence>
<dbReference type="Proteomes" id="UP000032160">
    <property type="component" value="Chromosome I"/>
</dbReference>
<dbReference type="InterPro" id="IPR043147">
    <property type="entry name" value="Penicillin_amidase_A-knob"/>
</dbReference>
<dbReference type="CDD" id="cd01936">
    <property type="entry name" value="Ntn_CA"/>
    <property type="match status" value="1"/>
</dbReference>
<dbReference type="InterPro" id="IPR023343">
    <property type="entry name" value="Penicillin_amidase_dom1"/>
</dbReference>
<dbReference type="EMBL" id="HG966617">
    <property type="protein sequence ID" value="CDO60693.1"/>
    <property type="molecule type" value="Genomic_DNA"/>
</dbReference>
<keyword evidence="4" id="KW-0865">Zymogen</keyword>
<evidence type="ECO:0000256" key="1">
    <source>
        <dbReference type="ARBA" id="ARBA00006586"/>
    </source>
</evidence>
<dbReference type="KEGG" id="pect:BN1012_Phect2480"/>
<dbReference type="InterPro" id="IPR002692">
    <property type="entry name" value="S45"/>
</dbReference>
<name>X5MA94_9HYPH</name>
<dbReference type="Gene3D" id="3.60.20.10">
    <property type="entry name" value="Glutamine Phosphoribosylpyrophosphate, subunit 1, domain 1"/>
    <property type="match status" value="1"/>
</dbReference>
<evidence type="ECO:0000256" key="5">
    <source>
        <dbReference type="PIRSR" id="PIRSR001227-1"/>
    </source>
</evidence>
<keyword evidence="3" id="KW-0378">Hydrolase</keyword>
<dbReference type="SUPFAM" id="SSF56235">
    <property type="entry name" value="N-terminal nucleophile aminohydrolases (Ntn hydrolases)"/>
    <property type="match status" value="1"/>
</dbReference>
<dbReference type="InterPro" id="IPR043146">
    <property type="entry name" value="Penicillin_amidase_N_B-knob"/>
</dbReference>
<reference evidence="7 8" key="1">
    <citation type="journal article" date="2014" name="Front. Genet.">
        <title>Genome and metabolic network of "Candidatus Phaeomarinobacter ectocarpi" Ec32, a new candidate genus of Alphaproteobacteria frequently associated with brown algae.</title>
        <authorList>
            <person name="Dittami S.M."/>
            <person name="Barbeyron T."/>
            <person name="Boyen C."/>
            <person name="Cambefort J."/>
            <person name="Collet G."/>
            <person name="Delage L."/>
            <person name="Gobet A."/>
            <person name="Groisillier A."/>
            <person name="Leblanc C."/>
            <person name="Michel G."/>
            <person name="Scornet D."/>
            <person name="Siegel A."/>
            <person name="Tapia J.E."/>
            <person name="Tonon T."/>
        </authorList>
    </citation>
    <scope>NUCLEOTIDE SEQUENCE [LARGE SCALE GENOMIC DNA]</scope>
    <source>
        <strain evidence="7 8">Ec32</strain>
    </source>
</reference>
<evidence type="ECO:0000256" key="2">
    <source>
        <dbReference type="ARBA" id="ARBA00022729"/>
    </source>
</evidence>
<sequence length="718" mass="80240">MSRLRLAGLVLVLLFVVGIAALFAFGLRVNFGAAEPDYEALAAPASNYDVEIIRDKFGVPHIYGQRDADVVFGLAYAQAEDDWATMQEIVVAARGNLAQQRGADAAVTDYLVHLLRVWPTTNAGYPDLPQNIREIAEAYAHGTNLWASEHPDEVWDGVLPVTGEDVIAGFVFKTPFFYGLDGVFKELFEETRSKEISLGPDNAFLWTETPKYPIGSNAIAVAPSRSTDGHTRLLINSHQPFAGPVAWYEARLKSEEGLDIAGGVFPGAPVILHGHNRNLGWANTVNKPDLADVYVLDVNPDNPNQYRLDGEWRDMEASVATIKVKLFGPLEWHAQRDVKYSEHGPVLETEHGVYAVRYAGMGETRQLVQYHSLNRANNLEEWLDAMRLQALPSINYVYGDKDGNIAYIYNAQMPKRIDGWDWQKYLPGDRSELIWSEYHDFDALPQLINPPSGFVFNANNTPFEATDDADDLRPESFPVTMGIETQMTNRGYRGLELLRPDTQISAEEFKDYKFDKTYSKDSELAKLIEVWLAEDFSGEPDMEAAQKLLADFDMSADMNDRNAAVAVLAGEPVVWAQIQGTPMPDTIQSLRDTVAHLMEHWGRLDVPWGEVNRIRRGDIDLPLGGGPDLLRAVYARLPQDDGRLVAQGGDTMIYIADWAPDGSLKSESIHQFGSATLDETSPHYADQTPLYATEQFREIPWDREALEAEATRTYKPGQ</sequence>
<dbReference type="Gene3D" id="2.30.120.10">
    <property type="match status" value="1"/>
</dbReference>
<comment type="similarity">
    <text evidence="1">Belongs to the peptidase S45 family.</text>
</comment>
<dbReference type="PANTHER" id="PTHR34218:SF3">
    <property type="entry name" value="ACYL-HOMOSERINE LACTONE ACYLASE PVDQ"/>
    <property type="match status" value="1"/>
</dbReference>
<dbReference type="PANTHER" id="PTHR34218">
    <property type="entry name" value="PEPTIDASE S45 PENICILLIN AMIDASE"/>
    <property type="match status" value="1"/>
</dbReference>
<evidence type="ECO:0000313" key="7">
    <source>
        <dbReference type="EMBL" id="CDO60693.1"/>
    </source>
</evidence>
<feature type="active site" description="Nucleophile" evidence="5">
    <location>
        <position position="216"/>
    </location>
</feature>
<dbReference type="OrthoDB" id="9760084at2"/>
<protein>
    <submittedName>
        <fullName evidence="7">Penicillin amidase family protein</fullName>
    </submittedName>
</protein>
<dbReference type="MEROPS" id="S45.002"/>
<feature type="binding site" evidence="6">
    <location>
        <position position="471"/>
    </location>
    <ligand>
        <name>Ca(2+)</name>
        <dbReference type="ChEBI" id="CHEBI:29108"/>
    </ligand>
</feature>
<keyword evidence="6" id="KW-0106">Calcium</keyword>
<evidence type="ECO:0000256" key="3">
    <source>
        <dbReference type="ARBA" id="ARBA00022801"/>
    </source>
</evidence>
<dbReference type="GO" id="GO:0017000">
    <property type="term" value="P:antibiotic biosynthetic process"/>
    <property type="evidence" value="ECO:0007669"/>
    <property type="project" value="InterPro"/>
</dbReference>
<accession>X5MA94</accession>
<proteinExistence type="inferred from homology"/>